<gene>
    <name evidence="1" type="ORF">SAMN02927900_04784</name>
</gene>
<dbReference type="EMBL" id="FMTM01000008">
    <property type="protein sequence ID" value="SCW77213.1"/>
    <property type="molecule type" value="Genomic_DNA"/>
</dbReference>
<proteinExistence type="predicted"/>
<dbReference type="Proteomes" id="UP000199542">
    <property type="component" value="Unassembled WGS sequence"/>
</dbReference>
<protein>
    <submittedName>
        <fullName evidence="1">Uncharacterized protein</fullName>
    </submittedName>
</protein>
<reference evidence="1 2" key="1">
    <citation type="submission" date="2016-10" db="EMBL/GenBank/DDBJ databases">
        <authorList>
            <person name="de Groot N.N."/>
        </authorList>
    </citation>
    <scope>NUCLEOTIDE SEQUENCE [LARGE SCALE GENOMIC DNA]</scope>
    <source>
        <strain evidence="1 2">CGMCC 1.3401</strain>
    </source>
</reference>
<evidence type="ECO:0000313" key="1">
    <source>
        <dbReference type="EMBL" id="SCW77213.1"/>
    </source>
</evidence>
<sequence>MPDPHCLIGRVSLKQMVLPRAFKTLTSCHKHNPYGEVSDYYVRRDGVETDFEDELMGLTHFVRATR</sequence>
<organism evidence="1 2">
    <name type="scientific">Rhizobium mongolense subsp. loessense</name>
    <dbReference type="NCBI Taxonomy" id="158890"/>
    <lineage>
        <taxon>Bacteria</taxon>
        <taxon>Pseudomonadati</taxon>
        <taxon>Pseudomonadota</taxon>
        <taxon>Alphaproteobacteria</taxon>
        <taxon>Hyphomicrobiales</taxon>
        <taxon>Rhizobiaceae</taxon>
        <taxon>Rhizobium/Agrobacterium group</taxon>
        <taxon>Rhizobium</taxon>
    </lineage>
</organism>
<name>A0A1G4T712_9HYPH</name>
<dbReference type="AlphaFoldDB" id="A0A1G4T712"/>
<dbReference type="RefSeq" id="WP_092587252.1">
    <property type="nucleotide sequence ID" value="NZ_FMTM01000008.1"/>
</dbReference>
<accession>A0A1G4T712</accession>
<evidence type="ECO:0000313" key="2">
    <source>
        <dbReference type="Proteomes" id="UP000199542"/>
    </source>
</evidence>